<comment type="cofactor">
    <cofactor evidence="1">
        <name>Zn(2+)</name>
        <dbReference type="ChEBI" id="CHEBI:29105"/>
    </cofactor>
</comment>
<gene>
    <name evidence="8" type="ORF">DGD08_17205</name>
</gene>
<dbReference type="SUPFAM" id="SSF49373">
    <property type="entry name" value="Invasin/intimin cell-adhesion fragments"/>
    <property type="match status" value="1"/>
</dbReference>
<keyword evidence="4" id="KW-0378">Hydrolase</keyword>
<dbReference type="InterPro" id="IPR008964">
    <property type="entry name" value="Invasin/intimin_cell_adhesion"/>
</dbReference>
<dbReference type="GO" id="GO:0007155">
    <property type="term" value="P:cell adhesion"/>
    <property type="evidence" value="ECO:0007669"/>
    <property type="project" value="InterPro"/>
</dbReference>
<keyword evidence="2" id="KW-0645">Protease</keyword>
<evidence type="ECO:0000256" key="5">
    <source>
        <dbReference type="ARBA" id="ARBA00022833"/>
    </source>
</evidence>
<feature type="compositionally biased region" description="Polar residues" evidence="7">
    <location>
        <begin position="132"/>
        <end position="142"/>
    </location>
</feature>
<evidence type="ECO:0000256" key="2">
    <source>
        <dbReference type="ARBA" id="ARBA00022670"/>
    </source>
</evidence>
<dbReference type="GO" id="GO:0046872">
    <property type="term" value="F:metal ion binding"/>
    <property type="evidence" value="ECO:0007669"/>
    <property type="project" value="UniProtKB-KW"/>
</dbReference>
<organism evidence="8 9">
    <name type="scientific">Gemmatimonas aurantiaca</name>
    <dbReference type="NCBI Taxonomy" id="173480"/>
    <lineage>
        <taxon>Bacteria</taxon>
        <taxon>Pseudomonadati</taxon>
        <taxon>Gemmatimonadota</taxon>
        <taxon>Gemmatimonadia</taxon>
        <taxon>Gemmatimonadales</taxon>
        <taxon>Gemmatimonadaceae</taxon>
        <taxon>Gemmatimonas</taxon>
    </lineage>
</organism>
<keyword evidence="3" id="KW-0479">Metal-binding</keyword>
<feature type="region of interest" description="Disordered" evidence="7">
    <location>
        <begin position="132"/>
        <end position="151"/>
    </location>
</feature>
<name>A0A3D4VCV2_9BACT</name>
<evidence type="ECO:0000313" key="9">
    <source>
        <dbReference type="Proteomes" id="UP000264071"/>
    </source>
</evidence>
<evidence type="ECO:0000256" key="3">
    <source>
        <dbReference type="ARBA" id="ARBA00022723"/>
    </source>
</evidence>
<comment type="caution">
    <text evidence="8">The sequence shown here is derived from an EMBL/GenBank/DDBJ whole genome shotgun (WGS) entry which is preliminary data.</text>
</comment>
<reference evidence="8 9" key="1">
    <citation type="journal article" date="2018" name="Nat. Biotechnol.">
        <title>A standardized bacterial taxonomy based on genome phylogeny substantially revises the tree of life.</title>
        <authorList>
            <person name="Parks D.H."/>
            <person name="Chuvochina M."/>
            <person name="Waite D.W."/>
            <person name="Rinke C."/>
            <person name="Skarshewski A."/>
            <person name="Chaumeil P.A."/>
            <person name="Hugenholtz P."/>
        </authorList>
    </citation>
    <scope>NUCLEOTIDE SEQUENCE [LARGE SCALE GENOMIC DNA]</scope>
    <source>
        <strain evidence="8">UBA8844</strain>
    </source>
</reference>
<dbReference type="GO" id="GO:0006508">
    <property type="term" value="P:proteolysis"/>
    <property type="evidence" value="ECO:0007669"/>
    <property type="project" value="UniProtKB-KW"/>
</dbReference>
<keyword evidence="5" id="KW-0862">Zinc</keyword>
<accession>A0A3D4VCV2</accession>
<dbReference type="Proteomes" id="UP000264071">
    <property type="component" value="Unassembled WGS sequence"/>
</dbReference>
<dbReference type="EMBL" id="DPIY01000012">
    <property type="protein sequence ID" value="HCT58941.1"/>
    <property type="molecule type" value="Genomic_DNA"/>
</dbReference>
<dbReference type="Gene3D" id="3.90.132.10">
    <property type="entry name" value="Leishmanolysin , domain 2"/>
    <property type="match status" value="1"/>
</dbReference>
<dbReference type="Gene3D" id="3.40.390.10">
    <property type="entry name" value="Collagenase (Catalytic Domain)"/>
    <property type="match status" value="1"/>
</dbReference>
<evidence type="ECO:0000313" key="8">
    <source>
        <dbReference type="EMBL" id="HCT58941.1"/>
    </source>
</evidence>
<dbReference type="GO" id="GO:0016020">
    <property type="term" value="C:membrane"/>
    <property type="evidence" value="ECO:0007669"/>
    <property type="project" value="InterPro"/>
</dbReference>
<dbReference type="InterPro" id="IPR024079">
    <property type="entry name" value="MetalloPept_cat_dom_sf"/>
</dbReference>
<evidence type="ECO:0008006" key="10">
    <source>
        <dbReference type="Google" id="ProtNLM"/>
    </source>
</evidence>
<evidence type="ECO:0000256" key="1">
    <source>
        <dbReference type="ARBA" id="ARBA00001947"/>
    </source>
</evidence>
<evidence type="ECO:0000256" key="7">
    <source>
        <dbReference type="SAM" id="MobiDB-lite"/>
    </source>
</evidence>
<dbReference type="AlphaFoldDB" id="A0A3D4VCV2"/>
<dbReference type="InterPro" id="IPR001577">
    <property type="entry name" value="Peptidase_M8"/>
</dbReference>
<dbReference type="SUPFAM" id="SSF55486">
    <property type="entry name" value="Metalloproteases ('zincins'), catalytic domain"/>
    <property type="match status" value="1"/>
</dbReference>
<sequence>MCMGQYSGLVVQPGTPGPPLSVSSMRFALCSIPHAVCSAGGTPARIWSRASRRSLRVSRVLSSMALLALAACGDDPQVPTEAVATGSLTANATVASSVGTAPMIRITDAKGKGIRNVLVRWRVTSGGGRVTNDSIRTSASGEASSGGWLLGTTSGTQTLQATSDGVPAVTFTATAAPGPVNQLARASVDVQTATVNTLVDAPPAVRAEDQFGNPVPGVAVQFAVTLGGGTITGEQQTTNALGIATVGSWRLGTTAGQQVLNVAATGTFGTVFGATALAGPAVSLIKIAGDNQRGVVGLPVPIAPGVRAVDAFNNPVGNVPVTFTPGPNSGTITGATRVTDLATGAAFAGNWTLGSQTTQTLIATSSLLPTVSLTFTAQATTSLFDIDVRFVGDGGSTIVRNAFATAASKWRQIIAGDMHNTIIRQPAGLCTDWMPALDEIVNDVVIFARITPIDGPGKILGQAGPCSINSGSQLSAMGIMEFDEDDMATLIANGSLTEVILHEMGHVLGIGTLWNFPPSRRSLLVGAGGEDPYFHGTTGRAQFSAISAMPYNGNPVPVENTGAAGTRDSHWRESVLTRELMTGFLNRNVTNPLSRLTVGSLQDLGYVVNLAAADPYTITTQLRYAFPFVEADVITLTNDIADLPLMEISPTGARTLIRAAASARSR</sequence>
<evidence type="ECO:0000256" key="4">
    <source>
        <dbReference type="ARBA" id="ARBA00022801"/>
    </source>
</evidence>
<dbReference type="GO" id="GO:0004222">
    <property type="term" value="F:metalloendopeptidase activity"/>
    <property type="evidence" value="ECO:0007669"/>
    <property type="project" value="InterPro"/>
</dbReference>
<dbReference type="Gene3D" id="2.60.40.1120">
    <property type="entry name" value="Carboxypeptidase-like, regulatory domain"/>
    <property type="match status" value="1"/>
</dbReference>
<dbReference type="Pfam" id="PF01457">
    <property type="entry name" value="Peptidase_M8"/>
    <property type="match status" value="1"/>
</dbReference>
<keyword evidence="6" id="KW-0482">Metalloprotease</keyword>
<evidence type="ECO:0000256" key="6">
    <source>
        <dbReference type="ARBA" id="ARBA00023049"/>
    </source>
</evidence>
<protein>
    <recommendedName>
        <fullName evidence="10">Big-1 domain-containing protein</fullName>
    </recommendedName>
</protein>
<proteinExistence type="predicted"/>